<organism evidence="2">
    <name type="scientific">Fonticula alba</name>
    <name type="common">Slime mold</name>
    <dbReference type="NCBI Taxonomy" id="691883"/>
    <lineage>
        <taxon>Eukaryota</taxon>
        <taxon>Rotosphaerida</taxon>
        <taxon>Fonticulaceae</taxon>
        <taxon>Fonticula</taxon>
    </lineage>
</organism>
<name>A0A058Z963_FONAL</name>
<dbReference type="RefSeq" id="XP_009495331.1">
    <property type="nucleotide sequence ID" value="XM_009497056.1"/>
</dbReference>
<dbReference type="SMART" id="SM00368">
    <property type="entry name" value="LRR_RI"/>
    <property type="match status" value="4"/>
</dbReference>
<dbReference type="Gene3D" id="3.80.10.10">
    <property type="entry name" value="Ribonuclease Inhibitor"/>
    <property type="match status" value="2"/>
</dbReference>
<evidence type="ECO:0000313" key="3">
    <source>
        <dbReference type="Proteomes" id="UP000030693"/>
    </source>
</evidence>
<reference evidence="2" key="1">
    <citation type="submission" date="2013-04" db="EMBL/GenBank/DDBJ databases">
        <title>The Genome Sequence of Fonticula alba ATCC 38817.</title>
        <authorList>
            <consortium name="The Broad Institute Genomics Platform"/>
            <person name="Russ C."/>
            <person name="Cuomo C."/>
            <person name="Burger G."/>
            <person name="Gray M.W."/>
            <person name="Holland P.W.H."/>
            <person name="King N."/>
            <person name="Lang F.B.F."/>
            <person name="Roger A.J."/>
            <person name="Ruiz-Trillo I."/>
            <person name="Brown M."/>
            <person name="Walker B."/>
            <person name="Young S."/>
            <person name="Zeng Q."/>
            <person name="Gargeya S."/>
            <person name="Fitzgerald M."/>
            <person name="Haas B."/>
            <person name="Abouelleil A."/>
            <person name="Allen A.W."/>
            <person name="Alvarado L."/>
            <person name="Arachchi H.M."/>
            <person name="Berlin A.M."/>
            <person name="Chapman S.B."/>
            <person name="Gainer-Dewar J."/>
            <person name="Goldberg J."/>
            <person name="Griggs A."/>
            <person name="Gujja S."/>
            <person name="Hansen M."/>
            <person name="Howarth C."/>
            <person name="Imamovic A."/>
            <person name="Ireland A."/>
            <person name="Larimer J."/>
            <person name="McCowan C."/>
            <person name="Murphy C."/>
            <person name="Pearson M."/>
            <person name="Poon T.W."/>
            <person name="Priest M."/>
            <person name="Roberts A."/>
            <person name="Saif S."/>
            <person name="Shea T."/>
            <person name="Sisk P."/>
            <person name="Sykes S."/>
            <person name="Wortman J."/>
            <person name="Nusbaum C."/>
            <person name="Birren B."/>
        </authorList>
    </citation>
    <scope>NUCLEOTIDE SEQUENCE [LARGE SCALE GENOMIC DNA]</scope>
    <source>
        <strain evidence="2">ATCC 38817</strain>
    </source>
</reference>
<gene>
    <name evidence="2" type="ORF">H696_03168</name>
</gene>
<dbReference type="GeneID" id="20527893"/>
<dbReference type="Pfam" id="PF13516">
    <property type="entry name" value="LRR_6"/>
    <property type="match status" value="1"/>
</dbReference>
<evidence type="ECO:0000256" key="1">
    <source>
        <dbReference type="ARBA" id="ARBA00022737"/>
    </source>
</evidence>
<keyword evidence="3" id="KW-1185">Reference proteome</keyword>
<dbReference type="PANTHER" id="PTHR24111:SF0">
    <property type="entry name" value="LEUCINE-RICH REPEAT-CONTAINING PROTEIN"/>
    <property type="match status" value="1"/>
</dbReference>
<dbReference type="InterPro" id="IPR001611">
    <property type="entry name" value="Leu-rich_rpt"/>
</dbReference>
<dbReference type="SUPFAM" id="SSF52047">
    <property type="entry name" value="RNI-like"/>
    <property type="match status" value="1"/>
</dbReference>
<dbReference type="PANTHER" id="PTHR24111">
    <property type="entry name" value="LEUCINE-RICH REPEAT-CONTAINING PROTEIN 34"/>
    <property type="match status" value="1"/>
</dbReference>
<dbReference type="Proteomes" id="UP000030693">
    <property type="component" value="Unassembled WGS sequence"/>
</dbReference>
<sequence length="274" mass="30184">MPELIEYRLGRRDKGIPVETRISPLCQLESDIHNAHSLRLDVPASGWPPQSVRLLSETLSEASSLRVFSLNGALGLSTGDLAFFFMNVLQCRSLRILQLSDIPLDQLSPKQLAQVLAFTPESAGLESISFINAHLSGEHLISVVHFLRSWPRLRRINFHGNIFGHDQILALVALLESAPSITDVDLTNCHLDDHAVRLLANSLDDNTSIRRLVLSANPIGVRGAARLSTMLRRNSTLEALDLSGIRMDPTSMDALAQALDVNLTLRTLLLPIDP</sequence>
<dbReference type="OrthoDB" id="120976at2759"/>
<dbReference type="InterPro" id="IPR052201">
    <property type="entry name" value="LRR-containing_regulator"/>
</dbReference>
<dbReference type="STRING" id="691883.A0A058Z963"/>
<accession>A0A058Z963</accession>
<protein>
    <submittedName>
        <fullName evidence="2">Uncharacterized protein</fullName>
    </submittedName>
</protein>
<evidence type="ECO:0000313" key="2">
    <source>
        <dbReference type="EMBL" id="KCV70815.1"/>
    </source>
</evidence>
<dbReference type="AlphaFoldDB" id="A0A058Z963"/>
<dbReference type="OMA" id="CKKRDMA"/>
<keyword evidence="1" id="KW-0677">Repeat</keyword>
<dbReference type="eggNOG" id="KOG4308">
    <property type="taxonomic scope" value="Eukaryota"/>
</dbReference>
<dbReference type="InterPro" id="IPR032675">
    <property type="entry name" value="LRR_dom_sf"/>
</dbReference>
<proteinExistence type="predicted"/>
<dbReference type="EMBL" id="KB932204">
    <property type="protein sequence ID" value="KCV70815.1"/>
    <property type="molecule type" value="Genomic_DNA"/>
</dbReference>